<keyword evidence="5" id="KW-1185">Reference proteome</keyword>
<dbReference type="InterPro" id="IPR002156">
    <property type="entry name" value="RNaseH_domain"/>
</dbReference>
<evidence type="ECO:0000256" key="1">
    <source>
        <dbReference type="SAM" id="Coils"/>
    </source>
</evidence>
<dbReference type="Gene3D" id="3.60.10.10">
    <property type="entry name" value="Endonuclease/exonuclease/phosphatase"/>
    <property type="match status" value="1"/>
</dbReference>
<dbReference type="EMBL" id="NHTK01000332">
    <property type="protein sequence ID" value="PPR07816.1"/>
    <property type="molecule type" value="Genomic_DNA"/>
</dbReference>
<dbReference type="STRING" id="181874.A0A409YXR9"/>
<dbReference type="AlphaFoldDB" id="A0A409YXR9"/>
<dbReference type="SUPFAM" id="SSF53098">
    <property type="entry name" value="Ribonuclease H-like"/>
    <property type="match status" value="1"/>
</dbReference>
<dbReference type="PANTHER" id="PTHR33481">
    <property type="entry name" value="REVERSE TRANSCRIPTASE"/>
    <property type="match status" value="1"/>
</dbReference>
<accession>A0A409YXR9</accession>
<dbReference type="PROSITE" id="PS50879">
    <property type="entry name" value="RNASE_H_1"/>
    <property type="match status" value="1"/>
</dbReference>
<gene>
    <name evidence="4" type="ORF">CVT24_002896</name>
</gene>
<dbReference type="InterPro" id="IPR012337">
    <property type="entry name" value="RNaseH-like_sf"/>
</dbReference>
<dbReference type="CDD" id="cd09276">
    <property type="entry name" value="Rnase_HI_RT_non_LTR"/>
    <property type="match status" value="1"/>
</dbReference>
<dbReference type="GO" id="GO:0003676">
    <property type="term" value="F:nucleic acid binding"/>
    <property type="evidence" value="ECO:0007669"/>
    <property type="project" value="InterPro"/>
</dbReference>
<dbReference type="OrthoDB" id="3044497at2759"/>
<feature type="compositionally biased region" description="Basic and acidic residues" evidence="2">
    <location>
        <begin position="937"/>
        <end position="959"/>
    </location>
</feature>
<dbReference type="GO" id="GO:0004523">
    <property type="term" value="F:RNA-DNA hybrid ribonuclease activity"/>
    <property type="evidence" value="ECO:0007669"/>
    <property type="project" value="InterPro"/>
</dbReference>
<protein>
    <recommendedName>
        <fullName evidence="3">RNase H type-1 domain-containing protein</fullName>
    </recommendedName>
</protein>
<comment type="caution">
    <text evidence="4">The sequence shown here is derived from an EMBL/GenBank/DDBJ whole genome shotgun (WGS) entry which is preliminary data.</text>
</comment>
<dbReference type="InterPro" id="IPR036691">
    <property type="entry name" value="Endo/exonu/phosph_ase_sf"/>
</dbReference>
<feature type="coiled-coil region" evidence="1">
    <location>
        <begin position="309"/>
        <end position="356"/>
    </location>
</feature>
<reference evidence="4 5" key="1">
    <citation type="journal article" date="2018" name="Evol. Lett.">
        <title>Horizontal gene cluster transfer increased hallucinogenic mushroom diversity.</title>
        <authorList>
            <person name="Reynolds H.T."/>
            <person name="Vijayakumar V."/>
            <person name="Gluck-Thaler E."/>
            <person name="Korotkin H.B."/>
            <person name="Matheny P.B."/>
            <person name="Slot J.C."/>
        </authorList>
    </citation>
    <scope>NUCLEOTIDE SEQUENCE [LARGE SCALE GENOMIC DNA]</scope>
    <source>
        <strain evidence="4 5">2629</strain>
    </source>
</reference>
<evidence type="ECO:0000259" key="3">
    <source>
        <dbReference type="PROSITE" id="PS50879"/>
    </source>
</evidence>
<feature type="compositionally biased region" description="Acidic residues" evidence="2">
    <location>
        <begin position="964"/>
        <end position="978"/>
    </location>
</feature>
<dbReference type="InterPro" id="IPR005135">
    <property type="entry name" value="Endo/exonuclease/phosphatase"/>
</dbReference>
<feature type="region of interest" description="Disordered" evidence="2">
    <location>
        <begin position="937"/>
        <end position="984"/>
    </location>
</feature>
<dbReference type="Pfam" id="PF14529">
    <property type="entry name" value="Exo_endo_phos_2"/>
    <property type="match status" value="1"/>
</dbReference>
<evidence type="ECO:0000256" key="2">
    <source>
        <dbReference type="SAM" id="MobiDB-lite"/>
    </source>
</evidence>
<dbReference type="Pfam" id="PF00075">
    <property type="entry name" value="RNase_H"/>
    <property type="match status" value="1"/>
</dbReference>
<feature type="domain" description="RNase H type-1" evidence="3">
    <location>
        <begin position="814"/>
        <end position="953"/>
    </location>
</feature>
<evidence type="ECO:0000313" key="5">
    <source>
        <dbReference type="Proteomes" id="UP000284842"/>
    </source>
</evidence>
<dbReference type="Proteomes" id="UP000284842">
    <property type="component" value="Unassembled WGS sequence"/>
</dbReference>
<evidence type="ECO:0000313" key="4">
    <source>
        <dbReference type="EMBL" id="PPR07816.1"/>
    </source>
</evidence>
<dbReference type="PANTHER" id="PTHR33481:SF1">
    <property type="entry name" value="ENDONUCLEASE_EXONUCLEASE_PHOSPHATASE DOMAIN-CONTAINING PROTEIN-RELATED"/>
    <property type="match status" value="1"/>
</dbReference>
<dbReference type="SUPFAM" id="SSF56219">
    <property type="entry name" value="DNase I-like"/>
    <property type="match status" value="1"/>
</dbReference>
<sequence length="1136" mass="130750">MLHKVDPREYDVVLIQEPHIDHLGNTRANAGWRVAYPTGHRDKPKATRAVTLISTSINTSNWTLETIACQDVVLTRMNTSSGMVNIYNIYNDCNHDVSMRAVVEDVRERRAGGGGTREGQGEEEWLWAGDFNRHHPMWDDDGNQHLFTRANLRAAQKLINNLTAFDMRMTLPKGIPTLEAMSTKNKTRVDNVFCSEELQQRVIKCRVREADRVGKSDHFPIVTELDMTTDKVQEQPTHNFRLTDWDAFRTKLQEKLENLPRPREFRRGELDEFLQARTALEEAIDSTVDEVVPKTRKVPWRKRWWTKELEGLQRRAKGAGRKVERAKKRGRGRERVEELEESFRRARNTYTQAIKEEKKRHWEEWLEELDDKEVWLAGRMVGGSGSDGGRTRVPSLRIEGGREAISNEDKGRVFFEAFFPKRTAPQAVEMRGRKRAKWKYAPTTNAEIDEGVPEGHVEWVRRRNEGRRTRLVFDDHTTDEFEVEDGLDQGDAQSLILYLIYNADLPSIQRKEEGSVTTVVAFVDDVGVIATAHDFRTAHKGIKKVMDGRGGIMEWARTHNCTFGMEKFQLIDFSRKKTVDEDGNKVDIPRPNLRLNSLTIKPGKQAKFLGLILDQELRWKEQCTRVITKASYWAAQLRRLAKNKGGIGYKNLRRLFIGTALPRILYGIEIFDPPRRGRARTFRSALEKKLDSVVGRVAVLIVGGMRSSPNDVAMVHANLDPAKIIVEREYAKAAIRMATLPKTHPLNSHVLRAAKRYVQRYPSPLHHLMNTFDIPVESMEKIAPHVRMGWDPGRVTVKVEEDREEAVRMEARRENRTQDLYTDGSLTEKGVAGAAVWMRRGRERDRRARRIGEADENTVYEAELMGLVLGMDIALANGFSGTIHIGLDNQAVLTTIRTRKARFAQHLWKKLESRVKNYLRRNRDNNVELRWVPGHEGVEGNERADEAARGAAETERGEGGSDGEGGEEAESWEEEEEIPMSRAAMRQKLMKRVTEKRRDEWRASSRYEKINGYDQTLPSRTFSKLTTKMKRKQASIIFQMRTGHIQLKKHLARIGKADSPICEKCHRKDETVYHYLMECRGHEIARRKHFGYMGRNNSTMTKLLSDPAHLPKLFRYLNDTGRFTQNFGTFDIPAEP</sequence>
<keyword evidence="1" id="KW-0175">Coiled coil</keyword>
<dbReference type="Gene3D" id="3.30.420.10">
    <property type="entry name" value="Ribonuclease H-like superfamily/Ribonuclease H"/>
    <property type="match status" value="1"/>
</dbReference>
<dbReference type="InterPro" id="IPR036397">
    <property type="entry name" value="RNaseH_sf"/>
</dbReference>
<name>A0A409YXR9_9AGAR</name>
<dbReference type="InParanoid" id="A0A409YXR9"/>
<proteinExistence type="predicted"/>
<organism evidence="4 5">
    <name type="scientific">Panaeolus cyanescens</name>
    <dbReference type="NCBI Taxonomy" id="181874"/>
    <lineage>
        <taxon>Eukaryota</taxon>
        <taxon>Fungi</taxon>
        <taxon>Dikarya</taxon>
        <taxon>Basidiomycota</taxon>
        <taxon>Agaricomycotina</taxon>
        <taxon>Agaricomycetes</taxon>
        <taxon>Agaricomycetidae</taxon>
        <taxon>Agaricales</taxon>
        <taxon>Agaricineae</taxon>
        <taxon>Galeropsidaceae</taxon>
        <taxon>Panaeolus</taxon>
    </lineage>
</organism>